<evidence type="ECO:0000256" key="9">
    <source>
        <dbReference type="RuleBase" id="RU369079"/>
    </source>
</evidence>
<dbReference type="PANTHER" id="PTHR35011">
    <property type="entry name" value="2,3-DIKETO-L-GULONATE TRAP TRANSPORTER SMALL PERMEASE PROTEIN YIAM"/>
    <property type="match status" value="1"/>
</dbReference>
<evidence type="ECO:0000259" key="10">
    <source>
        <dbReference type="Pfam" id="PF04290"/>
    </source>
</evidence>
<evidence type="ECO:0000256" key="4">
    <source>
        <dbReference type="ARBA" id="ARBA00022519"/>
    </source>
</evidence>
<evidence type="ECO:0000256" key="7">
    <source>
        <dbReference type="ARBA" id="ARBA00023136"/>
    </source>
</evidence>
<evidence type="ECO:0000256" key="5">
    <source>
        <dbReference type="ARBA" id="ARBA00022692"/>
    </source>
</evidence>
<feature type="transmembrane region" description="Helical" evidence="9">
    <location>
        <begin position="153"/>
        <end position="176"/>
    </location>
</feature>
<comment type="similarity">
    <text evidence="8 9">Belongs to the TRAP transporter small permease family.</text>
</comment>
<dbReference type="EMBL" id="JBHSMZ010000010">
    <property type="protein sequence ID" value="MFC5549817.1"/>
    <property type="molecule type" value="Genomic_DNA"/>
</dbReference>
<accession>A0ABW0S3E4</accession>
<keyword evidence="2 9" id="KW-0813">Transport</keyword>
<keyword evidence="6 9" id="KW-1133">Transmembrane helix</keyword>
<evidence type="ECO:0000256" key="3">
    <source>
        <dbReference type="ARBA" id="ARBA00022475"/>
    </source>
</evidence>
<dbReference type="InterPro" id="IPR055348">
    <property type="entry name" value="DctQ"/>
</dbReference>
<organism evidence="11 12">
    <name type="scientific">Massilia aerilata</name>
    <dbReference type="NCBI Taxonomy" id="453817"/>
    <lineage>
        <taxon>Bacteria</taxon>
        <taxon>Pseudomonadati</taxon>
        <taxon>Pseudomonadota</taxon>
        <taxon>Betaproteobacteria</taxon>
        <taxon>Burkholderiales</taxon>
        <taxon>Oxalobacteraceae</taxon>
        <taxon>Telluria group</taxon>
        <taxon>Massilia</taxon>
    </lineage>
</organism>
<evidence type="ECO:0000256" key="6">
    <source>
        <dbReference type="ARBA" id="ARBA00022989"/>
    </source>
</evidence>
<keyword evidence="3" id="KW-1003">Cell membrane</keyword>
<dbReference type="RefSeq" id="WP_379771916.1">
    <property type="nucleotide sequence ID" value="NZ_JBHSMZ010000010.1"/>
</dbReference>
<protein>
    <recommendedName>
        <fullName evidence="9">TRAP transporter small permease protein</fullName>
    </recommendedName>
</protein>
<evidence type="ECO:0000313" key="12">
    <source>
        <dbReference type="Proteomes" id="UP001596086"/>
    </source>
</evidence>
<name>A0ABW0S3E4_9BURK</name>
<evidence type="ECO:0000256" key="8">
    <source>
        <dbReference type="ARBA" id="ARBA00038436"/>
    </source>
</evidence>
<dbReference type="PANTHER" id="PTHR35011:SF10">
    <property type="entry name" value="TRAP TRANSPORTER SMALL PERMEASE PROTEIN"/>
    <property type="match status" value="1"/>
</dbReference>
<evidence type="ECO:0000256" key="2">
    <source>
        <dbReference type="ARBA" id="ARBA00022448"/>
    </source>
</evidence>
<dbReference type="Proteomes" id="UP001596086">
    <property type="component" value="Unassembled WGS sequence"/>
</dbReference>
<keyword evidence="5 9" id="KW-0812">Transmembrane</keyword>
<dbReference type="InterPro" id="IPR007387">
    <property type="entry name" value="TRAP_DctQ"/>
</dbReference>
<gene>
    <name evidence="11" type="ORF">ACFPO9_14975</name>
</gene>
<keyword evidence="4 9" id="KW-0997">Cell inner membrane</keyword>
<keyword evidence="7 9" id="KW-0472">Membrane</keyword>
<feature type="transmembrane region" description="Helical" evidence="9">
    <location>
        <begin position="35"/>
        <end position="59"/>
    </location>
</feature>
<reference evidence="12" key="1">
    <citation type="journal article" date="2019" name="Int. J. Syst. Evol. Microbiol.">
        <title>The Global Catalogue of Microorganisms (GCM) 10K type strain sequencing project: providing services to taxonomists for standard genome sequencing and annotation.</title>
        <authorList>
            <consortium name="The Broad Institute Genomics Platform"/>
            <consortium name="The Broad Institute Genome Sequencing Center for Infectious Disease"/>
            <person name="Wu L."/>
            <person name="Ma J."/>
        </authorList>
    </citation>
    <scope>NUCLEOTIDE SEQUENCE [LARGE SCALE GENOMIC DNA]</scope>
    <source>
        <strain evidence="12">CGMCC 4.5798</strain>
    </source>
</reference>
<dbReference type="Pfam" id="PF04290">
    <property type="entry name" value="DctQ"/>
    <property type="match status" value="1"/>
</dbReference>
<proteinExistence type="inferred from homology"/>
<evidence type="ECO:0000256" key="1">
    <source>
        <dbReference type="ARBA" id="ARBA00004429"/>
    </source>
</evidence>
<comment type="caution">
    <text evidence="11">The sequence shown here is derived from an EMBL/GenBank/DDBJ whole genome shotgun (WGS) entry which is preliminary data.</text>
</comment>
<feature type="transmembrane region" description="Helical" evidence="9">
    <location>
        <begin position="71"/>
        <end position="89"/>
    </location>
</feature>
<evidence type="ECO:0000313" key="11">
    <source>
        <dbReference type="EMBL" id="MFC5549817.1"/>
    </source>
</evidence>
<comment type="subcellular location">
    <subcellularLocation>
        <location evidence="1 9">Cell inner membrane</location>
        <topology evidence="1 9">Multi-pass membrane protein</topology>
    </subcellularLocation>
</comment>
<feature type="transmembrane region" description="Helical" evidence="9">
    <location>
        <begin position="110"/>
        <end position="128"/>
    </location>
</feature>
<feature type="domain" description="Tripartite ATP-independent periplasmic transporters DctQ component" evidence="10">
    <location>
        <begin position="48"/>
        <end position="179"/>
    </location>
</feature>
<comment type="function">
    <text evidence="9">Part of the tripartite ATP-independent periplasmic (TRAP) transport system.</text>
</comment>
<keyword evidence="12" id="KW-1185">Reference proteome</keyword>
<comment type="subunit">
    <text evidence="9">The complex comprises the extracytoplasmic solute receptor protein and the two transmembrane proteins.</text>
</comment>
<sequence length="182" mass="20139">MSAHGFEAQAPQAPALPSHRGAATLALILQRINSVLLAISMIAMILTALVLSYSVVMRYFFKVATDWQDEAAVFMLVGATFFCAAYVQSFRGHIGIEALAGLLSPRVNRFRLMLVDLLSFLFCGFFSWKSWAMFHEALVEGQTTSSTLAPPLWIPYSLMAFGMTLLTVQILVQLIGRLTEKE</sequence>